<proteinExistence type="predicted"/>
<evidence type="ECO:0000313" key="2">
    <source>
        <dbReference type="Proteomes" id="UP000315295"/>
    </source>
</evidence>
<evidence type="ECO:0000313" key="1">
    <source>
        <dbReference type="EMBL" id="TQE09919.1"/>
    </source>
</evidence>
<protein>
    <submittedName>
        <fullName evidence="1">Uncharacterized protein</fullName>
    </submittedName>
</protein>
<gene>
    <name evidence="1" type="ORF">C1H46_004497</name>
</gene>
<dbReference type="EMBL" id="VIEB01000051">
    <property type="protein sequence ID" value="TQE09919.1"/>
    <property type="molecule type" value="Genomic_DNA"/>
</dbReference>
<accession>A0A540NFX8</accession>
<dbReference type="Pfam" id="PF14009">
    <property type="entry name" value="PADRE"/>
    <property type="match status" value="1"/>
</dbReference>
<organism evidence="1 2">
    <name type="scientific">Malus baccata</name>
    <name type="common">Siberian crab apple</name>
    <name type="synonym">Pyrus baccata</name>
    <dbReference type="NCBI Taxonomy" id="106549"/>
    <lineage>
        <taxon>Eukaryota</taxon>
        <taxon>Viridiplantae</taxon>
        <taxon>Streptophyta</taxon>
        <taxon>Embryophyta</taxon>
        <taxon>Tracheophyta</taxon>
        <taxon>Spermatophyta</taxon>
        <taxon>Magnoliopsida</taxon>
        <taxon>eudicotyledons</taxon>
        <taxon>Gunneridae</taxon>
        <taxon>Pentapetalae</taxon>
        <taxon>rosids</taxon>
        <taxon>fabids</taxon>
        <taxon>Rosales</taxon>
        <taxon>Rosaceae</taxon>
        <taxon>Amygdaloideae</taxon>
        <taxon>Maleae</taxon>
        <taxon>Malus</taxon>
    </lineage>
</organism>
<sequence length="183" mass="20607">MGNAAVSCAPLTICSNSPGGATKVLCLDGRLEVFGRQVKASELMVEHPGQFLCDSTILKVGNRIHGLTADEPLERRRFYFLLPMDLLYSVLTHEELSSLTYRASKALKNSRGFNNFSRIFPVFGDFRMFNLSESKRLHCDEDHAIISVNSSQYSEPVVLLERYSKQRSWKPALETIDETPCTL</sequence>
<dbReference type="AlphaFoldDB" id="A0A540NFX8"/>
<dbReference type="STRING" id="106549.A0A540NFX8"/>
<keyword evidence="2" id="KW-1185">Reference proteome</keyword>
<comment type="caution">
    <text evidence="1">The sequence shown here is derived from an EMBL/GenBank/DDBJ whole genome shotgun (WGS) entry which is preliminary data.</text>
</comment>
<reference evidence="1 2" key="1">
    <citation type="journal article" date="2019" name="G3 (Bethesda)">
        <title>Sequencing of a Wild Apple (Malus baccata) Genome Unravels the Differences Between Cultivated and Wild Apple Species Regarding Disease Resistance and Cold Tolerance.</title>
        <authorList>
            <person name="Chen X."/>
        </authorList>
    </citation>
    <scope>NUCLEOTIDE SEQUENCE [LARGE SCALE GENOMIC DNA]</scope>
    <source>
        <strain evidence="2">cv. Shandingzi</strain>
        <tissue evidence="1">Leaves</tissue>
    </source>
</reference>
<name>A0A540NFX8_MALBA</name>
<dbReference type="PANTHER" id="PTHR33052">
    <property type="entry name" value="DUF4228 DOMAIN PROTEIN-RELATED"/>
    <property type="match status" value="1"/>
</dbReference>
<dbReference type="InterPro" id="IPR025322">
    <property type="entry name" value="PADRE_dom"/>
</dbReference>
<dbReference type="Proteomes" id="UP000315295">
    <property type="component" value="Unassembled WGS sequence"/>
</dbReference>